<proteinExistence type="predicted"/>
<dbReference type="AlphaFoldDB" id="A0A0S4JIR7"/>
<evidence type="ECO:0000313" key="2">
    <source>
        <dbReference type="Proteomes" id="UP000051952"/>
    </source>
</evidence>
<gene>
    <name evidence="1" type="ORF">BSAL_31910</name>
</gene>
<organism evidence="1 2">
    <name type="scientific">Bodo saltans</name>
    <name type="common">Flagellated protozoan</name>
    <dbReference type="NCBI Taxonomy" id="75058"/>
    <lineage>
        <taxon>Eukaryota</taxon>
        <taxon>Discoba</taxon>
        <taxon>Euglenozoa</taxon>
        <taxon>Kinetoplastea</taxon>
        <taxon>Metakinetoplastina</taxon>
        <taxon>Eubodonida</taxon>
        <taxon>Bodonidae</taxon>
        <taxon>Bodo</taxon>
    </lineage>
</organism>
<name>A0A0S4JIR7_BODSA</name>
<keyword evidence="2" id="KW-1185">Reference proteome</keyword>
<dbReference type="VEuPathDB" id="TriTrypDB:BSAL_31910"/>
<evidence type="ECO:0000313" key="1">
    <source>
        <dbReference type="EMBL" id="CUG91407.1"/>
    </source>
</evidence>
<dbReference type="Proteomes" id="UP000051952">
    <property type="component" value="Unassembled WGS sequence"/>
</dbReference>
<reference evidence="2" key="1">
    <citation type="submission" date="2015-09" db="EMBL/GenBank/DDBJ databases">
        <authorList>
            <consortium name="Pathogen Informatics"/>
        </authorList>
    </citation>
    <scope>NUCLEOTIDE SEQUENCE [LARGE SCALE GENOMIC DNA]</scope>
    <source>
        <strain evidence="2">Lake Konstanz</strain>
    </source>
</reference>
<dbReference type="EMBL" id="CYKH01001919">
    <property type="protein sequence ID" value="CUG91407.1"/>
    <property type="molecule type" value="Genomic_DNA"/>
</dbReference>
<protein>
    <submittedName>
        <fullName evidence="1">Membrane-associated protein, putative</fullName>
    </submittedName>
</protein>
<accession>A0A0S4JIR7</accession>
<sequence length="189" mass="19443">MRDSARQLPKQLLVTTAAAVTLLVSLLIVSPAMVGATTLHTLVCPANATAGTELACILQVSNGTGVLYGDQTCLASLRVCGSTSASRYLTNSTFRGVGLFRFTFVPTVSGYTNISATYNGTSMGSATVYVSPAAFVLKASSSSCAAVNATSSACTTYWKDRFGNVAKTCTTSYNNAATSAGALSECQVL</sequence>